<feature type="transmembrane region" description="Helical" evidence="9">
    <location>
        <begin position="121"/>
        <end position="140"/>
    </location>
</feature>
<sequence length="351" mass="40074">MGGEVYNLIVDLSIALASLVYSHSVGMLISKGTARFLALFPVICVFVCLPLNLKTIIFAGPISFLLSWLGSFKLILYAFGQGPLSTDPALTLYHFIFAACLPIKIIRNQENASHQIKKKSYIDYAPKVILFILSIIGYGYKDYFHALVTICFIAYSFVFMFVVSFNMIALLFGTILGVKLEPQFDEPHRATSVQNYWGKRWNLVVSDILRLIVYNPARAIFSHFFPERWVSVPAVITTFLVSGIMHEMMFYHLGLYNPTWEVTWYFILQGLWIGMEIVIKKTLGKRLELPPILAWLITITFLTLTTHWLFFPSFLRLDPLVTICKETMALIGFMKHGHLLSLEEHACPFFG</sequence>
<proteinExistence type="inferred from homology"/>
<dbReference type="PANTHER" id="PTHR31595:SF48">
    <property type="entry name" value="LONG-CHAIN-ALCOHOL O-FATTY-ACYLTRANSFERASE"/>
    <property type="match status" value="1"/>
</dbReference>
<evidence type="ECO:0000256" key="3">
    <source>
        <dbReference type="ARBA" id="ARBA00022679"/>
    </source>
</evidence>
<keyword evidence="5 9" id="KW-1133">Transmembrane helix</keyword>
<dbReference type="PANTHER" id="PTHR31595">
    <property type="entry name" value="LONG-CHAIN-ALCOHOL O-FATTY-ACYLTRANSFERASE 3-RELATED"/>
    <property type="match status" value="1"/>
</dbReference>
<feature type="domain" description="Wax synthase" evidence="10">
    <location>
        <begin position="181"/>
        <end position="267"/>
    </location>
</feature>
<name>A0A2U1KWE3_ARTAN</name>
<dbReference type="STRING" id="35608.A0A2U1KWE3"/>
<dbReference type="GO" id="GO:0006629">
    <property type="term" value="P:lipid metabolic process"/>
    <property type="evidence" value="ECO:0007669"/>
    <property type="project" value="UniProtKB-KW"/>
</dbReference>
<evidence type="ECO:0000256" key="1">
    <source>
        <dbReference type="ARBA" id="ARBA00004141"/>
    </source>
</evidence>
<comment type="caution">
    <text evidence="11">The sequence shown here is derived from an EMBL/GenBank/DDBJ whole genome shotgun (WGS) entry which is preliminary data.</text>
</comment>
<reference evidence="11 12" key="1">
    <citation type="journal article" date="2018" name="Mol. Plant">
        <title>The genome of Artemisia annua provides insight into the evolution of Asteraceae family and artemisinin biosynthesis.</title>
        <authorList>
            <person name="Shen Q."/>
            <person name="Zhang L."/>
            <person name="Liao Z."/>
            <person name="Wang S."/>
            <person name="Yan T."/>
            <person name="Shi P."/>
            <person name="Liu M."/>
            <person name="Fu X."/>
            <person name="Pan Q."/>
            <person name="Wang Y."/>
            <person name="Lv Z."/>
            <person name="Lu X."/>
            <person name="Zhang F."/>
            <person name="Jiang W."/>
            <person name="Ma Y."/>
            <person name="Chen M."/>
            <person name="Hao X."/>
            <person name="Li L."/>
            <person name="Tang Y."/>
            <person name="Lv G."/>
            <person name="Zhou Y."/>
            <person name="Sun X."/>
            <person name="Brodelius P.E."/>
            <person name="Rose J.K.C."/>
            <person name="Tang K."/>
        </authorList>
    </citation>
    <scope>NUCLEOTIDE SEQUENCE [LARGE SCALE GENOMIC DNA]</scope>
    <source>
        <strain evidence="12">cv. Huhao1</strain>
        <tissue evidence="11">Leaf</tissue>
    </source>
</reference>
<evidence type="ECO:0000256" key="9">
    <source>
        <dbReference type="SAM" id="Phobius"/>
    </source>
</evidence>
<feature type="transmembrane region" description="Helical" evidence="9">
    <location>
        <begin position="262"/>
        <end position="279"/>
    </location>
</feature>
<evidence type="ECO:0000256" key="7">
    <source>
        <dbReference type="ARBA" id="ARBA00023136"/>
    </source>
</evidence>
<accession>A0A2U1KWE3</accession>
<dbReference type="Proteomes" id="UP000245207">
    <property type="component" value="Unassembled WGS sequence"/>
</dbReference>
<feature type="transmembrane region" description="Helical" evidence="9">
    <location>
        <begin position="6"/>
        <end position="29"/>
    </location>
</feature>
<evidence type="ECO:0000256" key="5">
    <source>
        <dbReference type="ARBA" id="ARBA00022989"/>
    </source>
</evidence>
<comment type="similarity">
    <text evidence="2">Belongs to the wax synthase family.</text>
</comment>
<gene>
    <name evidence="11" type="ORF">CTI12_AA556910</name>
</gene>
<organism evidence="11 12">
    <name type="scientific">Artemisia annua</name>
    <name type="common">Sweet wormwood</name>
    <dbReference type="NCBI Taxonomy" id="35608"/>
    <lineage>
        <taxon>Eukaryota</taxon>
        <taxon>Viridiplantae</taxon>
        <taxon>Streptophyta</taxon>
        <taxon>Embryophyta</taxon>
        <taxon>Tracheophyta</taxon>
        <taxon>Spermatophyta</taxon>
        <taxon>Magnoliopsida</taxon>
        <taxon>eudicotyledons</taxon>
        <taxon>Gunneridae</taxon>
        <taxon>Pentapetalae</taxon>
        <taxon>asterids</taxon>
        <taxon>campanulids</taxon>
        <taxon>Asterales</taxon>
        <taxon>Asteraceae</taxon>
        <taxon>Asteroideae</taxon>
        <taxon>Anthemideae</taxon>
        <taxon>Artemisiinae</taxon>
        <taxon>Artemisia</taxon>
    </lineage>
</organism>
<dbReference type="OrthoDB" id="1077582at2759"/>
<evidence type="ECO:0000313" key="11">
    <source>
        <dbReference type="EMBL" id="PWA41067.1"/>
    </source>
</evidence>
<protein>
    <recommendedName>
        <fullName evidence="10">Wax synthase domain-containing protein</fullName>
    </recommendedName>
</protein>
<feature type="transmembrane region" description="Helical" evidence="9">
    <location>
        <begin position="36"/>
        <end position="69"/>
    </location>
</feature>
<evidence type="ECO:0000256" key="4">
    <source>
        <dbReference type="ARBA" id="ARBA00022692"/>
    </source>
</evidence>
<dbReference type="InterPro" id="IPR032805">
    <property type="entry name" value="Wax_synthase_dom"/>
</dbReference>
<evidence type="ECO:0000256" key="6">
    <source>
        <dbReference type="ARBA" id="ARBA00023098"/>
    </source>
</evidence>
<feature type="transmembrane region" description="Helical" evidence="9">
    <location>
        <begin position="89"/>
        <end position="106"/>
    </location>
</feature>
<dbReference type="InterPro" id="IPR044851">
    <property type="entry name" value="Wax_synthase"/>
</dbReference>
<keyword evidence="8" id="KW-0012">Acyltransferase</keyword>
<evidence type="ECO:0000256" key="8">
    <source>
        <dbReference type="ARBA" id="ARBA00023315"/>
    </source>
</evidence>
<keyword evidence="6" id="KW-0443">Lipid metabolism</keyword>
<keyword evidence="3" id="KW-0808">Transferase</keyword>
<comment type="subcellular location">
    <subcellularLocation>
        <location evidence="1">Membrane</location>
        <topology evidence="1">Multi-pass membrane protein</topology>
    </subcellularLocation>
</comment>
<dbReference type="Pfam" id="PF13813">
    <property type="entry name" value="MBOAT_2"/>
    <property type="match status" value="1"/>
</dbReference>
<dbReference type="GO" id="GO:0008374">
    <property type="term" value="F:O-acyltransferase activity"/>
    <property type="evidence" value="ECO:0007669"/>
    <property type="project" value="InterPro"/>
</dbReference>
<dbReference type="GO" id="GO:0016020">
    <property type="term" value="C:membrane"/>
    <property type="evidence" value="ECO:0007669"/>
    <property type="project" value="UniProtKB-SubCell"/>
</dbReference>
<feature type="transmembrane region" description="Helical" evidence="9">
    <location>
        <begin position="229"/>
        <end position="250"/>
    </location>
</feature>
<evidence type="ECO:0000256" key="2">
    <source>
        <dbReference type="ARBA" id="ARBA00007282"/>
    </source>
</evidence>
<keyword evidence="7 9" id="KW-0472">Membrane</keyword>
<dbReference type="AlphaFoldDB" id="A0A2U1KWE3"/>
<feature type="transmembrane region" description="Helical" evidence="9">
    <location>
        <begin position="146"/>
        <end position="172"/>
    </location>
</feature>
<keyword evidence="12" id="KW-1185">Reference proteome</keyword>
<feature type="transmembrane region" description="Helical" evidence="9">
    <location>
        <begin position="291"/>
        <end position="311"/>
    </location>
</feature>
<keyword evidence="4 9" id="KW-0812">Transmembrane</keyword>
<evidence type="ECO:0000259" key="10">
    <source>
        <dbReference type="Pfam" id="PF13813"/>
    </source>
</evidence>
<dbReference type="EMBL" id="PKPP01013342">
    <property type="protein sequence ID" value="PWA41067.1"/>
    <property type="molecule type" value="Genomic_DNA"/>
</dbReference>
<evidence type="ECO:0000313" key="12">
    <source>
        <dbReference type="Proteomes" id="UP000245207"/>
    </source>
</evidence>